<dbReference type="Pfam" id="PF04773">
    <property type="entry name" value="FecR"/>
    <property type="match status" value="1"/>
</dbReference>
<dbReference type="Gene3D" id="3.55.50.30">
    <property type="match status" value="1"/>
</dbReference>
<proteinExistence type="predicted"/>
<organism evidence="4 5">
    <name type="scientific">Parabacteroides goldsteinii DSM 19448 = WAL 12034</name>
    <dbReference type="NCBI Taxonomy" id="927665"/>
    <lineage>
        <taxon>Bacteria</taxon>
        <taxon>Pseudomonadati</taxon>
        <taxon>Bacteroidota</taxon>
        <taxon>Bacteroidia</taxon>
        <taxon>Bacteroidales</taxon>
        <taxon>Tannerellaceae</taxon>
        <taxon>Parabacteroides</taxon>
    </lineage>
</organism>
<dbReference type="Pfam" id="PF16344">
    <property type="entry name" value="FecR_C"/>
    <property type="match status" value="1"/>
</dbReference>
<dbReference type="GO" id="GO:0016989">
    <property type="term" value="F:sigma factor antagonist activity"/>
    <property type="evidence" value="ECO:0007669"/>
    <property type="project" value="TreeGrafter"/>
</dbReference>
<dbReference type="PANTHER" id="PTHR30273">
    <property type="entry name" value="PERIPLASMIC SIGNAL SENSOR AND SIGMA FACTOR ACTIVATOR FECR-RELATED"/>
    <property type="match status" value="1"/>
</dbReference>
<feature type="transmembrane region" description="Helical" evidence="1">
    <location>
        <begin position="52"/>
        <end position="73"/>
    </location>
</feature>
<dbReference type="InterPro" id="IPR032508">
    <property type="entry name" value="FecR_C"/>
</dbReference>
<dbReference type="RefSeq" id="WP_010800332.1">
    <property type="nucleotide sequence ID" value="NZ_KQ033914.1"/>
</dbReference>
<accession>A0A0F5IJ22</accession>
<gene>
    <name evidence="4" type="ORF">HMPREF1535_04800</name>
</gene>
<keyword evidence="1" id="KW-0812">Transmembrane</keyword>
<comment type="caution">
    <text evidence="4">The sequence shown here is derived from an EMBL/GenBank/DDBJ whole genome shotgun (WGS) entry which is preliminary data.</text>
</comment>
<evidence type="ECO:0000259" key="3">
    <source>
        <dbReference type="Pfam" id="PF16344"/>
    </source>
</evidence>
<name>A0A0F5IJ22_9BACT</name>
<evidence type="ECO:0000259" key="2">
    <source>
        <dbReference type="Pfam" id="PF04773"/>
    </source>
</evidence>
<dbReference type="AlphaFoldDB" id="A0A0F5IJ22"/>
<reference evidence="4 5" key="1">
    <citation type="submission" date="2013-04" db="EMBL/GenBank/DDBJ databases">
        <title>The Genome Sequence of Parabacteroides goldsteinii DSM 19448.</title>
        <authorList>
            <consortium name="The Broad Institute Genomics Platform"/>
            <person name="Earl A."/>
            <person name="Ward D."/>
            <person name="Feldgarden M."/>
            <person name="Gevers D."/>
            <person name="Martens E."/>
            <person name="Sakamoto M."/>
            <person name="Benno Y."/>
            <person name="Song Y."/>
            <person name="Liu C."/>
            <person name="Lee J."/>
            <person name="Bolanos M."/>
            <person name="Vaisanen M.L."/>
            <person name="Finegold S.M."/>
            <person name="Walker B."/>
            <person name="Young S."/>
            <person name="Zeng Q."/>
            <person name="Gargeya S."/>
            <person name="Fitzgerald M."/>
            <person name="Haas B."/>
            <person name="Abouelleil A."/>
            <person name="Allen A.W."/>
            <person name="Alvarado L."/>
            <person name="Arachchi H.M."/>
            <person name="Berlin A.M."/>
            <person name="Chapman S.B."/>
            <person name="Gainer-Dewar J."/>
            <person name="Goldberg J."/>
            <person name="Griggs A."/>
            <person name="Gujja S."/>
            <person name="Hansen M."/>
            <person name="Howarth C."/>
            <person name="Imamovic A."/>
            <person name="Ireland A."/>
            <person name="Larimer J."/>
            <person name="McCowan C."/>
            <person name="Murphy C."/>
            <person name="Pearson M."/>
            <person name="Poon T.W."/>
            <person name="Priest M."/>
            <person name="Roberts A."/>
            <person name="Saif S."/>
            <person name="Shea T."/>
            <person name="Sisk P."/>
            <person name="Sykes S."/>
            <person name="Wortman J."/>
            <person name="Nusbaum C."/>
            <person name="Birren B."/>
        </authorList>
    </citation>
    <scope>NUCLEOTIDE SEQUENCE [LARGE SCALE GENOMIC DNA]</scope>
    <source>
        <strain evidence="4 5">DSM 19448</strain>
    </source>
</reference>
<sequence length="296" mass="34211">MKNEQNNKELESLTKRIHFKSLPFDEKHMFDRLVDRVKRPVVISYADRGNSAWKYLSIAASIALLVVTSIFLIDKEPERALVYYETTAVPDAKTKITLPDSSVVWLNANACLRYPREFSQQIRQVEIIKGEAFFEVRKDEKRPFIVQTDGVGIKVLGTTFNVDTESDKTLITLLTGKIGLYKSTNQNQTADQILQPGEQAVYFKSDNDLKILTIRPENTISWVTGVFEFKDNSLEDIMQELQRAFHVKIHIENENLKRQTFNANFTEKETLEEILSVLQISARYKIEKRKGEIFLK</sequence>
<protein>
    <recommendedName>
        <fullName evidence="6">FecR protein domain-containing protein</fullName>
    </recommendedName>
</protein>
<evidence type="ECO:0008006" key="6">
    <source>
        <dbReference type="Google" id="ProtNLM"/>
    </source>
</evidence>
<dbReference type="PATRIC" id="fig|927665.4.peg.4924"/>
<feature type="domain" description="Protein FecR C-terminal" evidence="3">
    <location>
        <begin position="227"/>
        <end position="290"/>
    </location>
</feature>
<dbReference type="PANTHER" id="PTHR30273:SF2">
    <property type="entry name" value="PROTEIN FECR"/>
    <property type="match status" value="1"/>
</dbReference>
<dbReference type="Gene3D" id="2.60.120.1440">
    <property type="match status" value="1"/>
</dbReference>
<evidence type="ECO:0000256" key="1">
    <source>
        <dbReference type="SAM" id="Phobius"/>
    </source>
</evidence>
<keyword evidence="1" id="KW-1133">Transmembrane helix</keyword>
<dbReference type="HOGENOM" id="CLU_050192_2_3_10"/>
<evidence type="ECO:0000313" key="4">
    <source>
        <dbReference type="EMBL" id="KKB45516.1"/>
    </source>
</evidence>
<keyword evidence="1" id="KW-0472">Membrane</keyword>
<dbReference type="PIRSF" id="PIRSF018266">
    <property type="entry name" value="FecR"/>
    <property type="match status" value="1"/>
</dbReference>
<dbReference type="EMBL" id="AQHV01000028">
    <property type="protein sequence ID" value="KKB45516.1"/>
    <property type="molecule type" value="Genomic_DNA"/>
</dbReference>
<dbReference type="InterPro" id="IPR006860">
    <property type="entry name" value="FecR"/>
</dbReference>
<feature type="domain" description="FecR protein" evidence="2">
    <location>
        <begin position="90"/>
        <end position="178"/>
    </location>
</feature>
<dbReference type="Proteomes" id="UP000033047">
    <property type="component" value="Unassembled WGS sequence"/>
</dbReference>
<dbReference type="InterPro" id="IPR012373">
    <property type="entry name" value="Ferrdict_sens_TM"/>
</dbReference>
<dbReference type="STRING" id="927665.HMPREF1535_04800"/>
<evidence type="ECO:0000313" key="5">
    <source>
        <dbReference type="Proteomes" id="UP000033047"/>
    </source>
</evidence>